<feature type="compositionally biased region" description="Basic and acidic residues" evidence="1">
    <location>
        <begin position="521"/>
        <end position="533"/>
    </location>
</feature>
<feature type="region of interest" description="Disordered" evidence="1">
    <location>
        <begin position="435"/>
        <end position="483"/>
    </location>
</feature>
<dbReference type="EMBL" id="KN880515">
    <property type="protein sequence ID" value="KIY67864.1"/>
    <property type="molecule type" value="Genomic_DNA"/>
</dbReference>
<dbReference type="Proteomes" id="UP000054007">
    <property type="component" value="Unassembled WGS sequence"/>
</dbReference>
<accession>A0A0D7BCG9</accession>
<feature type="region of interest" description="Disordered" evidence="1">
    <location>
        <begin position="374"/>
        <end position="405"/>
    </location>
</feature>
<feature type="transmembrane region" description="Helical" evidence="2">
    <location>
        <begin position="111"/>
        <end position="128"/>
    </location>
</feature>
<feature type="transmembrane region" description="Helical" evidence="2">
    <location>
        <begin position="135"/>
        <end position="156"/>
    </location>
</feature>
<feature type="transmembrane region" description="Helical" evidence="2">
    <location>
        <begin position="76"/>
        <end position="99"/>
    </location>
</feature>
<feature type="region of interest" description="Disordered" evidence="1">
    <location>
        <begin position="497"/>
        <end position="540"/>
    </location>
</feature>
<feature type="transmembrane region" description="Helical" evidence="2">
    <location>
        <begin position="195"/>
        <end position="216"/>
    </location>
</feature>
<name>A0A0D7BCG9_9AGAR</name>
<keyword evidence="2" id="KW-1133">Transmembrane helix</keyword>
<protein>
    <recommendedName>
        <fullName evidence="5">DUF4203 domain-containing protein</fullName>
    </recommendedName>
</protein>
<feature type="compositionally biased region" description="Polar residues" evidence="1">
    <location>
        <begin position="396"/>
        <end position="405"/>
    </location>
</feature>
<gene>
    <name evidence="3" type="ORF">CYLTODRAFT_375306</name>
</gene>
<feature type="compositionally biased region" description="Low complexity" evidence="1">
    <location>
        <begin position="457"/>
        <end position="471"/>
    </location>
</feature>
<evidence type="ECO:0000313" key="4">
    <source>
        <dbReference type="Proteomes" id="UP000054007"/>
    </source>
</evidence>
<keyword evidence="4" id="KW-1185">Reference proteome</keyword>
<evidence type="ECO:0000313" key="3">
    <source>
        <dbReference type="EMBL" id="KIY67864.1"/>
    </source>
</evidence>
<feature type="transmembrane region" description="Helical" evidence="2">
    <location>
        <begin position="162"/>
        <end position="183"/>
    </location>
</feature>
<evidence type="ECO:0008006" key="5">
    <source>
        <dbReference type="Google" id="ProtNLM"/>
    </source>
</evidence>
<proteinExistence type="predicted"/>
<keyword evidence="2" id="KW-0472">Membrane</keyword>
<evidence type="ECO:0000256" key="1">
    <source>
        <dbReference type="SAM" id="MobiDB-lite"/>
    </source>
</evidence>
<evidence type="ECO:0000256" key="2">
    <source>
        <dbReference type="SAM" id="Phobius"/>
    </source>
</evidence>
<reference evidence="3 4" key="1">
    <citation type="journal article" date="2015" name="Fungal Genet. Biol.">
        <title>Evolution of novel wood decay mechanisms in Agaricales revealed by the genome sequences of Fistulina hepatica and Cylindrobasidium torrendii.</title>
        <authorList>
            <person name="Floudas D."/>
            <person name="Held B.W."/>
            <person name="Riley R."/>
            <person name="Nagy L.G."/>
            <person name="Koehler G."/>
            <person name="Ransdell A.S."/>
            <person name="Younus H."/>
            <person name="Chow J."/>
            <person name="Chiniquy J."/>
            <person name="Lipzen A."/>
            <person name="Tritt A."/>
            <person name="Sun H."/>
            <person name="Haridas S."/>
            <person name="LaButti K."/>
            <person name="Ohm R.A."/>
            <person name="Kues U."/>
            <person name="Blanchette R.A."/>
            <person name="Grigoriev I.V."/>
            <person name="Minto R.E."/>
            <person name="Hibbett D.S."/>
        </authorList>
    </citation>
    <scope>NUCLEOTIDE SEQUENCE [LARGE SCALE GENOMIC DNA]</scope>
    <source>
        <strain evidence="3 4">FP15055 ss-10</strain>
    </source>
</reference>
<dbReference type="STRING" id="1314674.A0A0D7BCG9"/>
<organism evidence="3 4">
    <name type="scientific">Cylindrobasidium torrendii FP15055 ss-10</name>
    <dbReference type="NCBI Taxonomy" id="1314674"/>
    <lineage>
        <taxon>Eukaryota</taxon>
        <taxon>Fungi</taxon>
        <taxon>Dikarya</taxon>
        <taxon>Basidiomycota</taxon>
        <taxon>Agaricomycotina</taxon>
        <taxon>Agaricomycetes</taxon>
        <taxon>Agaricomycetidae</taxon>
        <taxon>Agaricales</taxon>
        <taxon>Marasmiineae</taxon>
        <taxon>Physalacriaceae</taxon>
        <taxon>Cylindrobasidium</taxon>
    </lineage>
</organism>
<keyword evidence="2" id="KW-0812">Transmembrane</keyword>
<dbReference type="OrthoDB" id="3364886at2759"/>
<feature type="transmembrane region" description="Helical" evidence="2">
    <location>
        <begin position="20"/>
        <end position="44"/>
    </location>
</feature>
<dbReference type="AlphaFoldDB" id="A0A0D7BCG9"/>
<sequence>MATSADTTYNLTTLLASSPFALAYALPLLLLSLFITFAGTFLTLDRTRQFAPKSDVILPGAFDSPKKKLNLRLEGGVGGFAIGLAFGVHFSTLLALLIPSLSSAAKLSSKSFVAVWVFSSLLTAFLGGRWKYSALTFAGIAGGSTFAMAISVMIHPSKLTRVVFIGICIPIVTIACLLPLVRFQHASLRFATGSMGAFGVVQSIAILANIPAWTNVWSRLWTTSSSEWGTSPEKGLSAGFCLFLVAGMVCDFFLRAQFGECPDEKWDSYLANYAANLPDFANRAGTFKPLTSAWDRIFKTSAPPNPMDAAFADDKTMLHGPDSPLKSKHDSKSDYFDYQPTAGLLKKARSKSSTHFQSRAGGGRKARCAVKFRPIGEMSSDSEDDAPPPVRPWLKQRTSMDSTTSTVHTLVDGDLDYDSDSDPLVKKLGKVPEYSDYEDDLGAPKKGRTKEVPSFISRGLSSSDSNSSSTVAGGGPPGAVPYTPSLIKALDRVAAAQRDAHRADINQSQVDIREGMPASPKGEDWNDFWKDVGNKNSAKA</sequence>